<dbReference type="Proteomes" id="UP000292580">
    <property type="component" value="Unassembled WGS sequence"/>
</dbReference>
<evidence type="ECO:0000256" key="1">
    <source>
        <dbReference type="ARBA" id="ARBA00003043"/>
    </source>
</evidence>
<dbReference type="GO" id="GO:0005829">
    <property type="term" value="C:cytosol"/>
    <property type="evidence" value="ECO:0007669"/>
    <property type="project" value="TreeGrafter"/>
</dbReference>
<dbReference type="NCBIfam" id="TIGR00283">
    <property type="entry name" value="arch_pth2"/>
    <property type="match status" value="1"/>
</dbReference>
<evidence type="ECO:0000256" key="5">
    <source>
        <dbReference type="ARBA" id="ARBA00048707"/>
    </source>
</evidence>
<gene>
    <name evidence="7" type="primary">pth2</name>
    <name evidence="7" type="ORF">CUJ86_03960</name>
</gene>
<sequence length="120" mass="12947">MRDEPVFRWKQCLIIRNDIKMSCGKKCAQVAHAAIGAYEHAAKDVKKAWMSEGQKKVVLKVNGERPLFELKAAAEMAGISCSLIQDAGLTEIPPGTITALGLGPAKSDDLDRITGGLQLL</sequence>
<evidence type="ECO:0000313" key="7">
    <source>
        <dbReference type="EMBL" id="TAJ44484.1"/>
    </source>
</evidence>
<dbReference type="GO" id="GO:0004045">
    <property type="term" value="F:peptidyl-tRNA hydrolase activity"/>
    <property type="evidence" value="ECO:0007669"/>
    <property type="project" value="UniProtKB-EC"/>
</dbReference>
<name>A0A483CT51_9EURY</name>
<accession>A0A483CT51</accession>
<dbReference type="NCBIfam" id="NF003314">
    <property type="entry name" value="PRK04322.1"/>
    <property type="match status" value="1"/>
</dbReference>
<dbReference type="SUPFAM" id="SSF102462">
    <property type="entry name" value="Peptidyl-tRNA hydrolase II"/>
    <property type="match status" value="1"/>
</dbReference>
<dbReference type="CDD" id="cd02430">
    <property type="entry name" value="PTH2"/>
    <property type="match status" value="1"/>
</dbReference>
<dbReference type="FunFam" id="3.40.1490.10:FF:000001">
    <property type="entry name" value="Peptidyl-tRNA hydrolase 2"/>
    <property type="match status" value="1"/>
</dbReference>
<dbReference type="PANTHER" id="PTHR12649:SF11">
    <property type="entry name" value="PEPTIDYL-TRNA HYDROLASE 2, MITOCHONDRIAL"/>
    <property type="match status" value="1"/>
</dbReference>
<keyword evidence="3 7" id="KW-0378">Hydrolase</keyword>
<protein>
    <recommendedName>
        <fullName evidence="6">Peptidyl-tRNA hydrolase</fullName>
        <ecNumber evidence="2">3.1.1.29</ecNumber>
    </recommendedName>
</protein>
<keyword evidence="8" id="KW-1185">Reference proteome</keyword>
<evidence type="ECO:0000313" key="8">
    <source>
        <dbReference type="Proteomes" id="UP000292580"/>
    </source>
</evidence>
<reference evidence="7 8" key="1">
    <citation type="submission" date="2017-11" db="EMBL/GenBank/DDBJ databases">
        <title>Isolation and Characterization of Methanofollis Species from Methane Seep Offshore SW Taiwan.</title>
        <authorList>
            <person name="Teng N.-H."/>
            <person name="Lai M.-C."/>
            <person name="Chen S.-C."/>
        </authorList>
    </citation>
    <scope>NUCLEOTIDE SEQUENCE [LARGE SCALE GENOMIC DNA]</scope>
    <source>
        <strain evidence="7 8">FWC-SCC2</strain>
    </source>
</reference>
<dbReference type="EC" id="3.1.1.29" evidence="2"/>
<dbReference type="RefSeq" id="WP_130646275.1">
    <property type="nucleotide sequence ID" value="NZ_PGCL01000002.1"/>
</dbReference>
<dbReference type="OrthoDB" id="6075at2157"/>
<organism evidence="7 8">
    <name type="scientific">Methanofollis fontis</name>
    <dbReference type="NCBI Taxonomy" id="2052832"/>
    <lineage>
        <taxon>Archaea</taxon>
        <taxon>Methanobacteriati</taxon>
        <taxon>Methanobacteriota</taxon>
        <taxon>Stenosarchaea group</taxon>
        <taxon>Methanomicrobia</taxon>
        <taxon>Methanomicrobiales</taxon>
        <taxon>Methanomicrobiaceae</taxon>
        <taxon>Methanofollis</taxon>
    </lineage>
</organism>
<evidence type="ECO:0000256" key="2">
    <source>
        <dbReference type="ARBA" id="ARBA00013260"/>
    </source>
</evidence>
<dbReference type="EMBL" id="PGCL01000002">
    <property type="protein sequence ID" value="TAJ44484.1"/>
    <property type="molecule type" value="Genomic_DNA"/>
</dbReference>
<dbReference type="PANTHER" id="PTHR12649">
    <property type="entry name" value="PEPTIDYL-TRNA HYDROLASE 2"/>
    <property type="match status" value="1"/>
</dbReference>
<comment type="catalytic activity">
    <reaction evidence="5">
        <text>an N-acyl-L-alpha-aminoacyl-tRNA + H2O = an N-acyl-L-amino acid + a tRNA + H(+)</text>
        <dbReference type="Rhea" id="RHEA:54448"/>
        <dbReference type="Rhea" id="RHEA-COMP:10123"/>
        <dbReference type="Rhea" id="RHEA-COMP:13883"/>
        <dbReference type="ChEBI" id="CHEBI:15377"/>
        <dbReference type="ChEBI" id="CHEBI:15378"/>
        <dbReference type="ChEBI" id="CHEBI:59874"/>
        <dbReference type="ChEBI" id="CHEBI:78442"/>
        <dbReference type="ChEBI" id="CHEBI:138191"/>
        <dbReference type="EC" id="3.1.1.29"/>
    </reaction>
</comment>
<dbReference type="AlphaFoldDB" id="A0A483CT51"/>
<comment type="similarity">
    <text evidence="4">Belongs to the PTH2 family.</text>
</comment>
<proteinExistence type="inferred from homology"/>
<dbReference type="InterPro" id="IPR023476">
    <property type="entry name" value="Pep_tRNA_hydro_II_dom_sf"/>
</dbReference>
<evidence type="ECO:0000256" key="3">
    <source>
        <dbReference type="ARBA" id="ARBA00022801"/>
    </source>
</evidence>
<comment type="caution">
    <text evidence="7">The sequence shown here is derived from an EMBL/GenBank/DDBJ whole genome shotgun (WGS) entry which is preliminary data.</text>
</comment>
<dbReference type="InterPro" id="IPR002833">
    <property type="entry name" value="PTH2"/>
</dbReference>
<evidence type="ECO:0000256" key="6">
    <source>
        <dbReference type="ARBA" id="ARBA00050038"/>
    </source>
</evidence>
<dbReference type="Pfam" id="PF01981">
    <property type="entry name" value="PTH2"/>
    <property type="match status" value="1"/>
</dbReference>
<dbReference type="Gene3D" id="3.40.1490.10">
    <property type="entry name" value="Bit1"/>
    <property type="match status" value="1"/>
</dbReference>
<comment type="function">
    <text evidence="1">The natural substrate for this enzyme may be peptidyl-tRNAs which drop off the ribosome during protein synthesis.</text>
</comment>
<evidence type="ECO:0000256" key="4">
    <source>
        <dbReference type="ARBA" id="ARBA00038050"/>
    </source>
</evidence>